<sequence>MSFSNRVASIVTLTFTVAALIGFGTPGFAQEINRAINVPTALSVPQTPHMMPAIATPQSTDPVTTTAPESPESDAEQDGDTVAYGTLDAAVAAQPGPDAMNDELQCMAGAIYFEAKGEPLSGQLAVAEVILNRSKSGRFPKGVCSVVTQPGQFSFVRGGHVPDIAPNKQYRTAVAVARVALADAWDSPASDAMYFHARRSAPGWHRVQVAAIGNHLFYR</sequence>
<dbReference type="AlphaFoldDB" id="A0A502FTH1"/>
<dbReference type="EMBL" id="RCZC01000003">
    <property type="protein sequence ID" value="TPG52721.1"/>
    <property type="molecule type" value="Genomic_DNA"/>
</dbReference>
<feature type="domain" description="Cell wall hydrolase SleB" evidence="2">
    <location>
        <begin position="117"/>
        <end position="218"/>
    </location>
</feature>
<dbReference type="Proteomes" id="UP000319931">
    <property type="component" value="Unassembled WGS sequence"/>
</dbReference>
<dbReference type="Pfam" id="PF07486">
    <property type="entry name" value="Hydrolase_2"/>
    <property type="match status" value="1"/>
</dbReference>
<dbReference type="OrthoDB" id="9785345at2"/>
<dbReference type="Gene3D" id="1.10.10.2520">
    <property type="entry name" value="Cell wall hydrolase SleB, domain 1"/>
    <property type="match status" value="1"/>
</dbReference>
<evidence type="ECO:0000313" key="3">
    <source>
        <dbReference type="EMBL" id="TPG52721.1"/>
    </source>
</evidence>
<dbReference type="GO" id="GO:0016787">
    <property type="term" value="F:hydrolase activity"/>
    <property type="evidence" value="ECO:0007669"/>
    <property type="project" value="UniProtKB-KW"/>
</dbReference>
<dbReference type="RefSeq" id="WP_140850639.1">
    <property type="nucleotide sequence ID" value="NZ_RCZC01000003.1"/>
</dbReference>
<protein>
    <submittedName>
        <fullName evidence="3">Cell wall hydrolase</fullName>
    </submittedName>
</protein>
<gene>
    <name evidence="3" type="ORF">EAH76_12650</name>
</gene>
<dbReference type="InterPro" id="IPR042047">
    <property type="entry name" value="SleB_dom1"/>
</dbReference>
<evidence type="ECO:0000256" key="1">
    <source>
        <dbReference type="SAM" id="MobiDB-lite"/>
    </source>
</evidence>
<evidence type="ECO:0000259" key="2">
    <source>
        <dbReference type="Pfam" id="PF07486"/>
    </source>
</evidence>
<dbReference type="InterPro" id="IPR011105">
    <property type="entry name" value="Cell_wall_hydrolase_SleB"/>
</dbReference>
<proteinExistence type="predicted"/>
<name>A0A502FTH1_9SPHN</name>
<keyword evidence="3" id="KW-0378">Hydrolase</keyword>
<organism evidence="3 4">
    <name type="scientific">Sphingomonas glacialis</name>
    <dbReference type="NCBI Taxonomy" id="658225"/>
    <lineage>
        <taxon>Bacteria</taxon>
        <taxon>Pseudomonadati</taxon>
        <taxon>Pseudomonadota</taxon>
        <taxon>Alphaproteobacteria</taxon>
        <taxon>Sphingomonadales</taxon>
        <taxon>Sphingomonadaceae</taxon>
        <taxon>Sphingomonas</taxon>
    </lineage>
</organism>
<reference evidence="3 4" key="1">
    <citation type="journal article" date="2019" name="Environ. Microbiol.">
        <title>Species interactions and distinct microbial communities in high Arctic permafrost affected cryosols are associated with the CH4 and CO2 gas fluxes.</title>
        <authorList>
            <person name="Altshuler I."/>
            <person name="Hamel J."/>
            <person name="Turney S."/>
            <person name="Magnuson E."/>
            <person name="Levesque R."/>
            <person name="Greer C."/>
            <person name="Whyte L.G."/>
        </authorList>
    </citation>
    <scope>NUCLEOTIDE SEQUENCE [LARGE SCALE GENOMIC DNA]</scope>
    <source>
        <strain evidence="3 4">E6.1</strain>
    </source>
</reference>
<evidence type="ECO:0000313" key="4">
    <source>
        <dbReference type="Proteomes" id="UP000319931"/>
    </source>
</evidence>
<feature type="region of interest" description="Disordered" evidence="1">
    <location>
        <begin position="55"/>
        <end position="78"/>
    </location>
</feature>
<comment type="caution">
    <text evidence="3">The sequence shown here is derived from an EMBL/GenBank/DDBJ whole genome shotgun (WGS) entry which is preliminary data.</text>
</comment>
<accession>A0A502FTH1</accession>
<keyword evidence="4" id="KW-1185">Reference proteome</keyword>
<feature type="compositionally biased region" description="Polar residues" evidence="1">
    <location>
        <begin position="56"/>
        <end position="68"/>
    </location>
</feature>